<evidence type="ECO:0000313" key="9">
    <source>
        <dbReference type="Proteomes" id="UP000758603"/>
    </source>
</evidence>
<evidence type="ECO:0000256" key="6">
    <source>
        <dbReference type="SAM" id="SignalP"/>
    </source>
</evidence>
<dbReference type="SMART" id="SM00066">
    <property type="entry name" value="GAL4"/>
    <property type="match status" value="1"/>
</dbReference>
<evidence type="ECO:0000256" key="5">
    <source>
        <dbReference type="ARBA" id="ARBA00023242"/>
    </source>
</evidence>
<dbReference type="GO" id="GO:0000981">
    <property type="term" value="F:DNA-binding transcription factor activity, RNA polymerase II-specific"/>
    <property type="evidence" value="ECO:0007669"/>
    <property type="project" value="InterPro"/>
</dbReference>
<organism evidence="8 9">
    <name type="scientific">Truncatella angustata</name>
    <dbReference type="NCBI Taxonomy" id="152316"/>
    <lineage>
        <taxon>Eukaryota</taxon>
        <taxon>Fungi</taxon>
        <taxon>Dikarya</taxon>
        <taxon>Ascomycota</taxon>
        <taxon>Pezizomycotina</taxon>
        <taxon>Sordariomycetes</taxon>
        <taxon>Xylariomycetidae</taxon>
        <taxon>Amphisphaeriales</taxon>
        <taxon>Sporocadaceae</taxon>
        <taxon>Truncatella</taxon>
    </lineage>
</organism>
<dbReference type="SUPFAM" id="SSF57701">
    <property type="entry name" value="Zn2/Cys6 DNA-binding domain"/>
    <property type="match status" value="1"/>
</dbReference>
<protein>
    <submittedName>
        <fullName evidence="8">Fungal-specific transcription factor domain-containing protein</fullName>
    </submittedName>
</protein>
<dbReference type="GO" id="GO:0003677">
    <property type="term" value="F:DNA binding"/>
    <property type="evidence" value="ECO:0007669"/>
    <property type="project" value="InterPro"/>
</dbReference>
<gene>
    <name evidence="8" type="ORF">BKA67DRAFT_557296</name>
</gene>
<feature type="signal peptide" evidence="6">
    <location>
        <begin position="1"/>
        <end position="22"/>
    </location>
</feature>
<keyword evidence="6" id="KW-0732">Signal</keyword>
<dbReference type="InterPro" id="IPR050815">
    <property type="entry name" value="TF_fung"/>
</dbReference>
<dbReference type="PROSITE" id="PS50048">
    <property type="entry name" value="ZN2_CY6_FUNGAL_2"/>
    <property type="match status" value="1"/>
</dbReference>
<dbReference type="Proteomes" id="UP000758603">
    <property type="component" value="Unassembled WGS sequence"/>
</dbReference>
<evidence type="ECO:0000256" key="4">
    <source>
        <dbReference type="ARBA" id="ARBA00023163"/>
    </source>
</evidence>
<dbReference type="GO" id="GO:0008270">
    <property type="term" value="F:zinc ion binding"/>
    <property type="evidence" value="ECO:0007669"/>
    <property type="project" value="InterPro"/>
</dbReference>
<reference evidence="8" key="1">
    <citation type="journal article" date="2021" name="Nat. Commun.">
        <title>Genetic determinants of endophytism in the Arabidopsis root mycobiome.</title>
        <authorList>
            <person name="Mesny F."/>
            <person name="Miyauchi S."/>
            <person name="Thiergart T."/>
            <person name="Pickel B."/>
            <person name="Atanasova L."/>
            <person name="Karlsson M."/>
            <person name="Huettel B."/>
            <person name="Barry K.W."/>
            <person name="Haridas S."/>
            <person name="Chen C."/>
            <person name="Bauer D."/>
            <person name="Andreopoulos W."/>
            <person name="Pangilinan J."/>
            <person name="LaButti K."/>
            <person name="Riley R."/>
            <person name="Lipzen A."/>
            <person name="Clum A."/>
            <person name="Drula E."/>
            <person name="Henrissat B."/>
            <person name="Kohler A."/>
            <person name="Grigoriev I.V."/>
            <person name="Martin F.M."/>
            <person name="Hacquard S."/>
        </authorList>
    </citation>
    <scope>NUCLEOTIDE SEQUENCE</scope>
    <source>
        <strain evidence="8">MPI-SDFR-AT-0073</strain>
    </source>
</reference>
<accession>A0A9P8UTY3</accession>
<keyword evidence="2" id="KW-0479">Metal-binding</keyword>
<evidence type="ECO:0000256" key="2">
    <source>
        <dbReference type="ARBA" id="ARBA00022723"/>
    </source>
</evidence>
<keyword evidence="3" id="KW-0805">Transcription regulation</keyword>
<dbReference type="GeneID" id="70131129"/>
<dbReference type="OrthoDB" id="5376052at2759"/>
<comment type="subcellular location">
    <subcellularLocation>
        <location evidence="1">Nucleus</location>
    </subcellularLocation>
</comment>
<dbReference type="InterPro" id="IPR007219">
    <property type="entry name" value="XnlR_reg_dom"/>
</dbReference>
<comment type="caution">
    <text evidence="8">The sequence shown here is derived from an EMBL/GenBank/DDBJ whole genome shotgun (WGS) entry which is preliminary data.</text>
</comment>
<evidence type="ECO:0000313" key="8">
    <source>
        <dbReference type="EMBL" id="KAH6658149.1"/>
    </source>
</evidence>
<keyword evidence="9" id="KW-1185">Reference proteome</keyword>
<dbReference type="Pfam" id="PF00172">
    <property type="entry name" value="Zn_clus"/>
    <property type="match status" value="1"/>
</dbReference>
<dbReference type="InterPro" id="IPR036864">
    <property type="entry name" value="Zn2-C6_fun-type_DNA-bd_sf"/>
</dbReference>
<dbReference type="AlphaFoldDB" id="A0A9P8UTY3"/>
<evidence type="ECO:0000256" key="3">
    <source>
        <dbReference type="ARBA" id="ARBA00023015"/>
    </source>
</evidence>
<dbReference type="CDD" id="cd00067">
    <property type="entry name" value="GAL4"/>
    <property type="match status" value="1"/>
</dbReference>
<name>A0A9P8UTY3_9PEZI</name>
<dbReference type="SMART" id="SM00906">
    <property type="entry name" value="Fungal_trans"/>
    <property type="match status" value="1"/>
</dbReference>
<dbReference type="CDD" id="cd12148">
    <property type="entry name" value="fungal_TF_MHR"/>
    <property type="match status" value="1"/>
</dbReference>
<sequence>MIYKRALCVLLYLLLYPTISLVDLLDAQKSPDTALIYRDRNFHHFIFSPSCSATGGNSLVHAGSLMKYHNDDQYLTMPPINTLDYPGQRSDHCKPRAAVQNALVRCETCKMKRAKCDGGYPTCGWCQRRNVLCEYRDKTAGSGAGFGKGIEQRMNKPEYLLGSLEDKCQSECGGVPNISGSDVMDPSFIAVQMICDDSAPNPWDSNLTGTSQVERALYVQTPSAHTISALGKSLYLPPLSNSTRSNSFEPSMSFASISPLTQTSTTPPNFTTQESASTWSVFQLPGPDAIQIQDQLLIDGDLPPRNILYTLINLYFEHINTWCPILQKEPILIMLLSLSTLNETDQVLLHAIVAISLRYFTDTSLNDGKKEQYYKVSKDKVLLFCIHNSSLKTLQALLILALDLYWGCSKLGGWNITTIITRTATQLGLTVENTSFLASPYSIFLDDLRPMTLPDSQTFVENESRRRLFWMIYILDRYVAMETSFDFALNDEQIRRRLPCHDEFWIKNHWVETKWFQARYSSETLPDHIPNQHENLGAFSYHVELFGILSEICRFLKDPIDITFADSAERWQRRYEELDILLMSWQFSLPTEYRNISEKHLEASDQPLDCIWIMLQATYCTATIQLHSSAIRHITNGSSFGSLSDANHSCFCAVEDIATLAVSALGNGLLTRLGPPLAFSLYIAARHLLIHGRALEQKPSSQAAILVNTLREIGRYWTVAVRYLELL</sequence>
<dbReference type="GO" id="GO:0006351">
    <property type="term" value="P:DNA-templated transcription"/>
    <property type="evidence" value="ECO:0007669"/>
    <property type="project" value="InterPro"/>
</dbReference>
<feature type="domain" description="Zn(2)-C6 fungal-type" evidence="7">
    <location>
        <begin position="105"/>
        <end position="135"/>
    </location>
</feature>
<dbReference type="EMBL" id="JAGPXC010000002">
    <property type="protein sequence ID" value="KAH6658149.1"/>
    <property type="molecule type" value="Genomic_DNA"/>
</dbReference>
<dbReference type="Gene3D" id="4.10.240.10">
    <property type="entry name" value="Zn(2)-C6 fungal-type DNA-binding domain"/>
    <property type="match status" value="1"/>
</dbReference>
<evidence type="ECO:0000259" key="7">
    <source>
        <dbReference type="PROSITE" id="PS50048"/>
    </source>
</evidence>
<dbReference type="InterPro" id="IPR001138">
    <property type="entry name" value="Zn2Cys6_DnaBD"/>
</dbReference>
<dbReference type="PANTHER" id="PTHR47338:SF28">
    <property type="entry name" value="C6 TRANSCRIPTION FACTOR"/>
    <property type="match status" value="1"/>
</dbReference>
<feature type="chain" id="PRO_5040453393" evidence="6">
    <location>
        <begin position="23"/>
        <end position="727"/>
    </location>
</feature>
<keyword evidence="5" id="KW-0539">Nucleus</keyword>
<dbReference type="RefSeq" id="XP_045962383.1">
    <property type="nucleotide sequence ID" value="XM_046102237.1"/>
</dbReference>
<keyword evidence="4" id="KW-0804">Transcription</keyword>
<evidence type="ECO:0000256" key="1">
    <source>
        <dbReference type="ARBA" id="ARBA00004123"/>
    </source>
</evidence>
<dbReference type="PANTHER" id="PTHR47338">
    <property type="entry name" value="ZN(II)2CYS6 TRANSCRIPTION FACTOR (EUROFUNG)-RELATED"/>
    <property type="match status" value="1"/>
</dbReference>
<dbReference type="GO" id="GO:0005634">
    <property type="term" value="C:nucleus"/>
    <property type="evidence" value="ECO:0007669"/>
    <property type="project" value="UniProtKB-SubCell"/>
</dbReference>
<dbReference type="Pfam" id="PF04082">
    <property type="entry name" value="Fungal_trans"/>
    <property type="match status" value="1"/>
</dbReference>
<proteinExistence type="predicted"/>